<dbReference type="SMART" id="SM00228">
    <property type="entry name" value="PDZ"/>
    <property type="match status" value="1"/>
</dbReference>
<comment type="caution">
    <text evidence="3">The sequence shown here is derived from an EMBL/GenBank/DDBJ whole genome shotgun (WGS) entry which is preliminary data.</text>
</comment>
<keyword evidence="1" id="KW-0472">Membrane</keyword>
<dbReference type="SUPFAM" id="SSF50156">
    <property type="entry name" value="PDZ domain-like"/>
    <property type="match status" value="1"/>
</dbReference>
<dbReference type="AlphaFoldDB" id="C2JVR7"/>
<feature type="transmembrane region" description="Helical" evidence="1">
    <location>
        <begin position="282"/>
        <end position="304"/>
    </location>
</feature>
<organism evidence="3 4">
    <name type="scientific">Lacticaseibacillus rhamnosus (strain LMS2-1)</name>
    <dbReference type="NCBI Taxonomy" id="525361"/>
    <lineage>
        <taxon>Bacteria</taxon>
        <taxon>Bacillati</taxon>
        <taxon>Bacillota</taxon>
        <taxon>Bacilli</taxon>
        <taxon>Lactobacillales</taxon>
        <taxon>Lactobacillaceae</taxon>
        <taxon>Lacticaseibacillus</taxon>
    </lineage>
</organism>
<feature type="domain" description="PDZ" evidence="2">
    <location>
        <begin position="307"/>
        <end position="375"/>
    </location>
</feature>
<feature type="transmembrane region" description="Helical" evidence="1">
    <location>
        <begin position="50"/>
        <end position="66"/>
    </location>
</feature>
<evidence type="ECO:0000259" key="2">
    <source>
        <dbReference type="SMART" id="SM00228"/>
    </source>
</evidence>
<keyword evidence="1" id="KW-0812">Transmembrane</keyword>
<keyword evidence="1" id="KW-1133">Transmembrane helix</keyword>
<evidence type="ECO:0000256" key="1">
    <source>
        <dbReference type="SAM" id="Phobius"/>
    </source>
</evidence>
<dbReference type="EMBL" id="ACIZ01000046">
    <property type="protein sequence ID" value="EEN80849.1"/>
    <property type="molecule type" value="Genomic_DNA"/>
</dbReference>
<accession>C2JVR7</accession>
<dbReference type="Pfam" id="PF13180">
    <property type="entry name" value="PDZ_2"/>
    <property type="match status" value="1"/>
</dbReference>
<feature type="transmembrane region" description="Helical" evidence="1">
    <location>
        <begin position="259"/>
        <end position="276"/>
    </location>
</feature>
<dbReference type="InterPro" id="IPR001478">
    <property type="entry name" value="PDZ"/>
</dbReference>
<feature type="transmembrane region" description="Helical" evidence="1">
    <location>
        <begin position="220"/>
        <end position="247"/>
    </location>
</feature>
<feature type="transmembrane region" description="Helical" evidence="1">
    <location>
        <begin position="156"/>
        <end position="175"/>
    </location>
</feature>
<gene>
    <name evidence="3" type="ORF">HMPREF0539_1001</name>
</gene>
<feature type="transmembrane region" description="Helical" evidence="1">
    <location>
        <begin position="87"/>
        <end position="108"/>
    </location>
</feature>
<reference evidence="3" key="1">
    <citation type="submission" date="2009-01" db="EMBL/GenBank/DDBJ databases">
        <authorList>
            <person name="Qin X."/>
            <person name="Bachman B."/>
            <person name="Battles P."/>
            <person name="Bell A."/>
            <person name="Bess C."/>
            <person name="Bickham C."/>
            <person name="Chaboub L."/>
            <person name="Chen D."/>
            <person name="Coyle M."/>
            <person name="Deiros D.R."/>
            <person name="Dinh H."/>
            <person name="Forbes L."/>
            <person name="Fowler G."/>
            <person name="Francisco L."/>
            <person name="Fu Q."/>
            <person name="Gubbala S."/>
            <person name="Hale W."/>
            <person name="Han Y."/>
            <person name="Hemphill L."/>
            <person name="Highlander S.K."/>
            <person name="Hirani K."/>
            <person name="Hogues M."/>
            <person name="Jackson L."/>
            <person name="Jakkamsetti A."/>
            <person name="Javaid M."/>
            <person name="Jiang H."/>
            <person name="Korchina V."/>
            <person name="Kovar C."/>
            <person name="Lara F."/>
            <person name="Lee S."/>
            <person name="Mata R."/>
            <person name="Mathew T."/>
            <person name="Moen C."/>
            <person name="Morales K."/>
            <person name="Munidasa M."/>
            <person name="Nazareth L."/>
            <person name="Ngo R."/>
            <person name="Nguyen L."/>
            <person name="Okwuonu G."/>
            <person name="Ongeri F."/>
            <person name="Patil S."/>
            <person name="Petrosino J."/>
            <person name="Pham C."/>
            <person name="Pham P."/>
            <person name="Pu L.-L."/>
            <person name="Puazo M."/>
            <person name="Raj R."/>
            <person name="Reid J."/>
            <person name="Rouhana J."/>
            <person name="Saada N."/>
            <person name="Shang Y."/>
            <person name="Simmons D."/>
            <person name="Thornton R."/>
            <person name="Warren J."/>
            <person name="Weissenberger G."/>
            <person name="Zhang J."/>
            <person name="Zhang L."/>
            <person name="Zhou C."/>
            <person name="Zhu D."/>
            <person name="Muzny D."/>
            <person name="Worley K."/>
            <person name="Gibbs R."/>
        </authorList>
    </citation>
    <scope>NUCLEOTIDE SEQUENCE [LARGE SCALE GENOMIC DNA]</scope>
    <source>
        <strain evidence="3">LMS2-1</strain>
    </source>
</reference>
<dbReference type="HOGENOM" id="CLU_051142_1_0_9"/>
<proteinExistence type="predicted"/>
<dbReference type="InterPro" id="IPR036034">
    <property type="entry name" value="PDZ_sf"/>
</dbReference>
<keyword evidence="4" id="KW-1185">Reference proteome</keyword>
<dbReference type="Gene3D" id="2.30.42.10">
    <property type="match status" value="1"/>
</dbReference>
<name>C2JVR7_LACRM</name>
<evidence type="ECO:0000313" key="4">
    <source>
        <dbReference type="Proteomes" id="UP000004525"/>
    </source>
</evidence>
<feature type="transmembrane region" description="Helical" evidence="1">
    <location>
        <begin position="114"/>
        <end position="135"/>
    </location>
</feature>
<dbReference type="Proteomes" id="UP000004525">
    <property type="component" value="Unassembled WGS sequence"/>
</dbReference>
<evidence type="ECO:0000313" key="3">
    <source>
        <dbReference type="EMBL" id="EEN80849.1"/>
    </source>
</evidence>
<sequence length="403" mass="44170">MGQKWPFFGIFCLMSPKPCRKRSLISAILVTVNIGGLPMAVIIALLISPIGAVFWLALGLTILYAVSRTSRERHQYLRAIHPRHSEIAPFFWVGILLGIVISALMLVARLQVSLPALLALSGLTLVGLIFSGWRFSPWWLGLAGLVELLRPTTSQMSADLAVLVGVLWLAQALIARLNRGTQIESPVILQDRRQRQQVAFRLRQFYWVPLFLPVSVDQVAGLPLLSIATDTFVAVGLPLVLGAAFTTQRDRVQPYLRRSWPWFAVAGGGLIVFGLVGRILTIPVMVIALIPVLVSLILGAGLIWQAHQVHLNVTQTNHGVVVIGVVPQTPAAQMDLQPGDRVLTCNHIAVNNAAELYNAIQKEPTYCRLRLQQADGEIRLAETAIFAGAPHELGMILFPEETA</sequence>
<protein>
    <recommendedName>
        <fullName evidence="2">PDZ domain-containing protein</fullName>
    </recommendedName>
</protein>
<feature type="transmembrane region" description="Helical" evidence="1">
    <location>
        <begin position="24"/>
        <end position="44"/>
    </location>
</feature>